<dbReference type="InterPro" id="IPR053521">
    <property type="entry name" value="McjB-like"/>
</dbReference>
<reference evidence="2" key="2">
    <citation type="submission" date="2020-09" db="EMBL/GenBank/DDBJ databases">
        <authorList>
            <person name="Sun Q."/>
            <person name="Ohkuma M."/>
        </authorList>
    </citation>
    <scope>NUCLEOTIDE SEQUENCE</scope>
    <source>
        <strain evidence="2">JCM 14371</strain>
    </source>
</reference>
<name>A0A917P550_9DEIO</name>
<dbReference type="InterPro" id="IPR032708">
    <property type="entry name" value="McjB_C"/>
</dbReference>
<dbReference type="InterPro" id="IPR038765">
    <property type="entry name" value="Papain-like_cys_pep_sf"/>
</dbReference>
<dbReference type="EMBL" id="BMOE01000001">
    <property type="protein sequence ID" value="GGJ62174.1"/>
    <property type="molecule type" value="Genomic_DNA"/>
</dbReference>
<organism evidence="2 3">
    <name type="scientific">Deinococcus aquiradiocola</name>
    <dbReference type="NCBI Taxonomy" id="393059"/>
    <lineage>
        <taxon>Bacteria</taxon>
        <taxon>Thermotogati</taxon>
        <taxon>Deinococcota</taxon>
        <taxon>Deinococci</taxon>
        <taxon>Deinococcales</taxon>
        <taxon>Deinococcaceae</taxon>
        <taxon>Deinococcus</taxon>
    </lineage>
</organism>
<dbReference type="Pfam" id="PF14907">
    <property type="entry name" value="NTP_transf_5"/>
    <property type="match status" value="1"/>
</dbReference>
<evidence type="ECO:0000313" key="3">
    <source>
        <dbReference type="Proteomes" id="UP000635726"/>
    </source>
</evidence>
<dbReference type="Proteomes" id="UP000635726">
    <property type="component" value="Unassembled WGS sequence"/>
</dbReference>
<proteinExistence type="predicted"/>
<dbReference type="Pfam" id="PF13471">
    <property type="entry name" value="Transglut_core3"/>
    <property type="match status" value="1"/>
</dbReference>
<protein>
    <recommendedName>
        <fullName evidence="1">Microcin J25-processing protein McjB C-terminal domain-containing protein</fullName>
    </recommendedName>
</protein>
<evidence type="ECO:0000259" key="1">
    <source>
        <dbReference type="Pfam" id="PF13471"/>
    </source>
</evidence>
<dbReference type="SUPFAM" id="SSF54001">
    <property type="entry name" value="Cysteine proteinases"/>
    <property type="match status" value="1"/>
</dbReference>
<reference evidence="2" key="1">
    <citation type="journal article" date="2014" name="Int. J. Syst. Evol. Microbiol.">
        <title>Complete genome sequence of Corynebacterium casei LMG S-19264T (=DSM 44701T), isolated from a smear-ripened cheese.</title>
        <authorList>
            <consortium name="US DOE Joint Genome Institute (JGI-PGF)"/>
            <person name="Walter F."/>
            <person name="Albersmeier A."/>
            <person name="Kalinowski J."/>
            <person name="Ruckert C."/>
        </authorList>
    </citation>
    <scope>NUCLEOTIDE SEQUENCE</scope>
    <source>
        <strain evidence="2">JCM 14371</strain>
    </source>
</reference>
<evidence type="ECO:0000313" key="2">
    <source>
        <dbReference type="EMBL" id="GGJ62174.1"/>
    </source>
</evidence>
<dbReference type="RefSeq" id="WP_188960412.1">
    <property type="nucleotide sequence ID" value="NZ_BMOE01000001.1"/>
</dbReference>
<accession>A0A917P550</accession>
<gene>
    <name evidence="2" type="ORF">GCM10008939_02490</name>
</gene>
<comment type="caution">
    <text evidence="2">The sequence shown here is derived from an EMBL/GenBank/DDBJ whole genome shotgun (WGS) entry which is preliminary data.</text>
</comment>
<keyword evidence="3" id="KW-1185">Reference proteome</keyword>
<sequence length="447" mass="49378">MPHRLAQLLTSDVPDPVRGDAPLLVPTGMAAWVASRLPDGHAMRAALQPHRLSLLARQMVQRRNVVSLLAGLAEVGVECVLLKGFMLAELAYPVPGARPYGDVDVLLHERDLPRLLEVAARLGWRDDGFSGNPGRWNHEIAHLYSPDGQVRLDVHRYLLYWAAGPNRRLLGLTRAFWAASVPVTLYGVRVRRPSWEDAALHVALNRGWTGDAGDTRPADYVDLQVLLSLPGVTRGTVTARARALGVAWTWLAFLEGCDPYRREYRYGDSTWAARVRRAALRDGSTYPFMLAFMRLHPRLLWRMALAAPDVLAAGLALRASRVSVKSGAGALRDPRELVRQMAQGTPPPAASLDPVLTQGIMQGTRWLTKLVYPRSPGVCVPLSLATFRALRRRGFPAVYVSGVRRTEDGGVIGHAWVEGPNGPLDDYGEPMNRFVYRPVFEERAGVP</sequence>
<feature type="domain" description="Microcin J25-processing protein McjB C-terminal" evidence="1">
    <location>
        <begin position="337"/>
        <end position="434"/>
    </location>
</feature>
<dbReference type="NCBIfam" id="NF033537">
    <property type="entry name" value="lasso_biosyn_B2"/>
    <property type="match status" value="1"/>
</dbReference>
<dbReference type="AlphaFoldDB" id="A0A917P550"/>
<dbReference type="InterPro" id="IPR039498">
    <property type="entry name" value="NTP_transf_5"/>
</dbReference>